<dbReference type="EMBL" id="JAINUG010000374">
    <property type="protein sequence ID" value="KAJ8373073.1"/>
    <property type="molecule type" value="Genomic_DNA"/>
</dbReference>
<evidence type="ECO:0000313" key="1">
    <source>
        <dbReference type="EMBL" id="KAJ8373073.1"/>
    </source>
</evidence>
<organism evidence="1 2">
    <name type="scientific">Aldrovandia affinis</name>
    <dbReference type="NCBI Taxonomy" id="143900"/>
    <lineage>
        <taxon>Eukaryota</taxon>
        <taxon>Metazoa</taxon>
        <taxon>Chordata</taxon>
        <taxon>Craniata</taxon>
        <taxon>Vertebrata</taxon>
        <taxon>Euteleostomi</taxon>
        <taxon>Actinopterygii</taxon>
        <taxon>Neopterygii</taxon>
        <taxon>Teleostei</taxon>
        <taxon>Notacanthiformes</taxon>
        <taxon>Halosauridae</taxon>
        <taxon>Aldrovandia</taxon>
    </lineage>
</organism>
<dbReference type="AlphaFoldDB" id="A0AAD7RB01"/>
<proteinExistence type="predicted"/>
<gene>
    <name evidence="1" type="ORF">AAFF_G00271280</name>
</gene>
<name>A0AAD7RB01_9TELE</name>
<reference evidence="1" key="1">
    <citation type="journal article" date="2023" name="Science">
        <title>Genome structures resolve the early diversification of teleost fishes.</title>
        <authorList>
            <person name="Parey E."/>
            <person name="Louis A."/>
            <person name="Montfort J."/>
            <person name="Bouchez O."/>
            <person name="Roques C."/>
            <person name="Iampietro C."/>
            <person name="Lluch J."/>
            <person name="Castinel A."/>
            <person name="Donnadieu C."/>
            <person name="Desvignes T."/>
            <person name="Floi Bucao C."/>
            <person name="Jouanno E."/>
            <person name="Wen M."/>
            <person name="Mejri S."/>
            <person name="Dirks R."/>
            <person name="Jansen H."/>
            <person name="Henkel C."/>
            <person name="Chen W.J."/>
            <person name="Zahm M."/>
            <person name="Cabau C."/>
            <person name="Klopp C."/>
            <person name="Thompson A.W."/>
            <person name="Robinson-Rechavi M."/>
            <person name="Braasch I."/>
            <person name="Lecointre G."/>
            <person name="Bobe J."/>
            <person name="Postlethwait J.H."/>
            <person name="Berthelot C."/>
            <person name="Roest Crollius H."/>
            <person name="Guiguen Y."/>
        </authorList>
    </citation>
    <scope>NUCLEOTIDE SEQUENCE</scope>
    <source>
        <strain evidence="1">NC1722</strain>
    </source>
</reference>
<accession>A0AAD7RB01</accession>
<keyword evidence="2" id="KW-1185">Reference proteome</keyword>
<evidence type="ECO:0000313" key="2">
    <source>
        <dbReference type="Proteomes" id="UP001221898"/>
    </source>
</evidence>
<dbReference type="Proteomes" id="UP001221898">
    <property type="component" value="Unassembled WGS sequence"/>
</dbReference>
<sequence length="119" mass="12728">MIIQSGEAVLWQSGLTAAESLTGCSVLGPCQQRNEWAAHLSCHFANSDVHIYFPVTVSNRASLKLNTQDVHMGRAANKAARVRPQARCARFGAVPKPEAPPFSPSLAFKTSASHTLAAL</sequence>
<comment type="caution">
    <text evidence="1">The sequence shown here is derived from an EMBL/GenBank/DDBJ whole genome shotgun (WGS) entry which is preliminary data.</text>
</comment>
<protein>
    <submittedName>
        <fullName evidence="1">Uncharacterized protein</fullName>
    </submittedName>
</protein>